<dbReference type="Pfam" id="PF02082">
    <property type="entry name" value="Rrf2"/>
    <property type="match status" value="1"/>
</dbReference>
<dbReference type="SUPFAM" id="SSF46785">
    <property type="entry name" value="Winged helix' DNA-binding domain"/>
    <property type="match status" value="1"/>
</dbReference>
<evidence type="ECO:0000256" key="1">
    <source>
        <dbReference type="SAM" id="MobiDB-lite"/>
    </source>
</evidence>
<dbReference type="Gene3D" id="1.10.10.10">
    <property type="entry name" value="Winged helix-like DNA-binding domain superfamily/Winged helix DNA-binding domain"/>
    <property type="match status" value="1"/>
</dbReference>
<organism evidence="2 3">
    <name type="scientific">Acidovorax delafieldii</name>
    <name type="common">Pseudomonas delafieldii</name>
    <dbReference type="NCBI Taxonomy" id="47920"/>
    <lineage>
        <taxon>Bacteria</taxon>
        <taxon>Pseudomonadati</taxon>
        <taxon>Pseudomonadota</taxon>
        <taxon>Betaproteobacteria</taxon>
        <taxon>Burkholderiales</taxon>
        <taxon>Comamonadaceae</taxon>
        <taxon>Acidovorax</taxon>
    </lineage>
</organism>
<dbReference type="PANTHER" id="PTHR33221">
    <property type="entry name" value="WINGED HELIX-TURN-HELIX TRANSCRIPTIONAL REGULATOR, RRF2 FAMILY"/>
    <property type="match status" value="1"/>
</dbReference>
<evidence type="ECO:0000313" key="2">
    <source>
        <dbReference type="EMBL" id="TWG34684.1"/>
    </source>
</evidence>
<dbReference type="GeneID" id="51112730"/>
<dbReference type="GO" id="GO:0005829">
    <property type="term" value="C:cytosol"/>
    <property type="evidence" value="ECO:0007669"/>
    <property type="project" value="TreeGrafter"/>
</dbReference>
<dbReference type="GO" id="GO:0003700">
    <property type="term" value="F:DNA-binding transcription factor activity"/>
    <property type="evidence" value="ECO:0007669"/>
    <property type="project" value="TreeGrafter"/>
</dbReference>
<dbReference type="PANTHER" id="PTHR33221:SF15">
    <property type="entry name" value="HTH-TYPE TRANSCRIPTIONAL REGULATOR YWGB-RELATED"/>
    <property type="match status" value="1"/>
</dbReference>
<proteinExistence type="predicted"/>
<dbReference type="PROSITE" id="PS51197">
    <property type="entry name" value="HTH_RRF2_2"/>
    <property type="match status" value="1"/>
</dbReference>
<accession>A0A561XEZ3</accession>
<dbReference type="InterPro" id="IPR036390">
    <property type="entry name" value="WH_DNA-bd_sf"/>
</dbReference>
<dbReference type="Proteomes" id="UP000321485">
    <property type="component" value="Unassembled WGS sequence"/>
</dbReference>
<dbReference type="InterPro" id="IPR000944">
    <property type="entry name" value="Tscrpt_reg_Rrf2"/>
</dbReference>
<sequence>MKRDSRLSNVLHALLHMAEMEGPATSEAMAQAMRTNPVVVRRLMAGLRYAGFVTSAKGHGGGWVLSCPLTDITLRDIYEALGAPTLLAVGNRVESPGCIVEQAVNRALTDAYQAAEEALLARLGAVTLAQLSAEFHERMVAGCHGHKEISHGDGSSIDDNDSHPGV</sequence>
<dbReference type="AlphaFoldDB" id="A0A561XEZ3"/>
<comment type="caution">
    <text evidence="2">The sequence shown here is derived from an EMBL/GenBank/DDBJ whole genome shotgun (WGS) entry which is preliminary data.</text>
</comment>
<gene>
    <name evidence="2" type="ORF">ATF69_3689</name>
</gene>
<reference evidence="2 3" key="1">
    <citation type="journal article" date="2015" name="Stand. Genomic Sci.">
        <title>Genomic Encyclopedia of Bacterial and Archaeal Type Strains, Phase III: the genomes of soil and plant-associated and newly described type strains.</title>
        <authorList>
            <person name="Whitman W.B."/>
            <person name="Woyke T."/>
            <person name="Klenk H.P."/>
            <person name="Zhou Y."/>
            <person name="Lilburn T.G."/>
            <person name="Beck B.J."/>
            <person name="De Vos P."/>
            <person name="Vandamme P."/>
            <person name="Eisen J.A."/>
            <person name="Garrity G."/>
            <person name="Hugenholtz P."/>
            <person name="Kyrpides N.C."/>
        </authorList>
    </citation>
    <scope>NUCLEOTIDE SEQUENCE [LARGE SCALE GENOMIC DNA]</scope>
    <source>
        <strain evidence="2 3">DSM 64</strain>
    </source>
</reference>
<dbReference type="RefSeq" id="WP_146871874.1">
    <property type="nucleotide sequence ID" value="NZ_VJWE01000016.1"/>
</dbReference>
<name>A0A561XEZ3_ACIDE</name>
<dbReference type="InterPro" id="IPR036388">
    <property type="entry name" value="WH-like_DNA-bd_sf"/>
</dbReference>
<protein>
    <submittedName>
        <fullName evidence="2">BadM/Rrf2 family transcriptional regulator</fullName>
    </submittedName>
</protein>
<feature type="region of interest" description="Disordered" evidence="1">
    <location>
        <begin position="147"/>
        <end position="166"/>
    </location>
</feature>
<evidence type="ECO:0000313" key="3">
    <source>
        <dbReference type="Proteomes" id="UP000321485"/>
    </source>
</evidence>
<dbReference type="EMBL" id="VJWE01000016">
    <property type="protein sequence ID" value="TWG34684.1"/>
    <property type="molecule type" value="Genomic_DNA"/>
</dbReference>